<dbReference type="Pfam" id="PF00056">
    <property type="entry name" value="Ldh_1_N"/>
    <property type="match status" value="1"/>
</dbReference>
<dbReference type="InterPro" id="IPR036291">
    <property type="entry name" value="NAD(P)-bd_dom_sf"/>
</dbReference>
<dbReference type="InterPro" id="IPR001252">
    <property type="entry name" value="Malate_DH_AS"/>
</dbReference>
<evidence type="ECO:0000256" key="3">
    <source>
        <dbReference type="ARBA" id="ARBA00023002"/>
    </source>
</evidence>
<dbReference type="GeneID" id="39987317"/>
<dbReference type="RefSeq" id="XP_028881041.1">
    <property type="nucleotide sequence ID" value="XM_029027537.1"/>
</dbReference>
<feature type="binding site" evidence="6">
    <location>
        <position position="108"/>
    </location>
    <ligand>
        <name>NAD(+)</name>
        <dbReference type="ChEBI" id="CHEBI:57540"/>
    </ligand>
</feature>
<dbReference type="InterPro" id="IPR015955">
    <property type="entry name" value="Lactate_DH/Glyco_Ohase_4_C"/>
</dbReference>
<comment type="similarity">
    <text evidence="1">Belongs to the LDH/MDH superfamily. MDH type 2 family.</text>
</comment>
<feature type="binding site" evidence="6">
    <location>
        <begin position="14"/>
        <end position="20"/>
    </location>
    <ligand>
        <name>NAD(+)</name>
        <dbReference type="ChEBI" id="CHEBI:57540"/>
    </ligand>
</feature>
<dbReference type="FunFam" id="3.90.110.10:FF:000002">
    <property type="entry name" value="Malate dehydrogenase"/>
    <property type="match status" value="1"/>
</dbReference>
<dbReference type="EC" id="1.1.1.37" evidence="2 8"/>
<dbReference type="NCBIfam" id="NF003916">
    <property type="entry name" value="PRK05442.1"/>
    <property type="match status" value="1"/>
</dbReference>
<evidence type="ECO:0000259" key="9">
    <source>
        <dbReference type="Pfam" id="PF00056"/>
    </source>
</evidence>
<keyword evidence="3 7" id="KW-0560">Oxidoreductase</keyword>
<name>A0A1X0NQI1_9TRYP</name>
<feature type="domain" description="Lactate/malate dehydrogenase C-terminal" evidence="10">
    <location>
        <begin position="160"/>
        <end position="328"/>
    </location>
</feature>
<evidence type="ECO:0000256" key="1">
    <source>
        <dbReference type="ARBA" id="ARBA00009613"/>
    </source>
</evidence>
<feature type="binding site" evidence="6">
    <location>
        <position position="45"/>
    </location>
    <ligand>
        <name>NAD(+)</name>
        <dbReference type="ChEBI" id="CHEBI:57540"/>
    </ligand>
</feature>
<proteinExistence type="inferred from homology"/>
<evidence type="ECO:0000259" key="10">
    <source>
        <dbReference type="Pfam" id="PF02866"/>
    </source>
</evidence>
<accession>A0A1X0NQI1</accession>
<dbReference type="PIRSF" id="PIRSF000102">
    <property type="entry name" value="Lac_mal_DH"/>
    <property type="match status" value="1"/>
</dbReference>
<dbReference type="NCBIfam" id="TIGR01758">
    <property type="entry name" value="MDH_euk_cyt"/>
    <property type="match status" value="1"/>
</dbReference>
<gene>
    <name evidence="11" type="ORF">TM35_000241250</name>
</gene>
<evidence type="ECO:0000256" key="7">
    <source>
        <dbReference type="RuleBase" id="RU003369"/>
    </source>
</evidence>
<dbReference type="AlphaFoldDB" id="A0A1X0NQI1"/>
<evidence type="ECO:0000256" key="2">
    <source>
        <dbReference type="ARBA" id="ARBA00012995"/>
    </source>
</evidence>
<feature type="active site" description="Proton acceptor" evidence="5">
    <location>
        <position position="191"/>
    </location>
</feature>
<reference evidence="11 12" key="1">
    <citation type="submission" date="2017-03" db="EMBL/GenBank/DDBJ databases">
        <title>An alternative strategy for trypanosome survival in the mammalian bloodstream revealed through genome and transcriptome analysis of the ubiquitous bovine parasite Trypanosoma (Megatrypanum) theileri.</title>
        <authorList>
            <person name="Kelly S."/>
            <person name="Ivens A."/>
            <person name="Mott A."/>
            <person name="O'Neill E."/>
            <person name="Emms D."/>
            <person name="Macleod O."/>
            <person name="Voorheis P."/>
            <person name="Matthews J."/>
            <person name="Matthews K."/>
            <person name="Carrington M."/>
        </authorList>
    </citation>
    <scope>NUCLEOTIDE SEQUENCE [LARGE SCALE GENOMIC DNA]</scope>
    <source>
        <strain evidence="11">Edinburgh</strain>
    </source>
</reference>
<dbReference type="GO" id="GO:0030060">
    <property type="term" value="F:L-malate dehydrogenase (NAD+) activity"/>
    <property type="evidence" value="ECO:0007669"/>
    <property type="project" value="UniProtKB-EC"/>
</dbReference>
<dbReference type="PROSITE" id="PS00068">
    <property type="entry name" value="MDH"/>
    <property type="match status" value="1"/>
</dbReference>
<dbReference type="Proteomes" id="UP000192257">
    <property type="component" value="Unassembled WGS sequence"/>
</dbReference>
<dbReference type="NCBIfam" id="TIGR01759">
    <property type="entry name" value="MalateDH-SF1"/>
    <property type="match status" value="1"/>
</dbReference>
<protein>
    <recommendedName>
        <fullName evidence="2 8">Malate dehydrogenase</fullName>
        <ecNumber evidence="2 8">1.1.1.37</ecNumber>
    </recommendedName>
</protein>
<keyword evidence="8" id="KW-0816">Tricarboxylic acid cycle</keyword>
<dbReference type="InterPro" id="IPR001236">
    <property type="entry name" value="Lactate/malate_DH_N"/>
</dbReference>
<dbReference type="OrthoDB" id="4069699at2759"/>
<evidence type="ECO:0000256" key="4">
    <source>
        <dbReference type="ARBA" id="ARBA00023027"/>
    </source>
</evidence>
<dbReference type="SUPFAM" id="SSF51735">
    <property type="entry name" value="NAD(P)-binding Rossmann-fold domains"/>
    <property type="match status" value="1"/>
</dbReference>
<dbReference type="InterPro" id="IPR022383">
    <property type="entry name" value="Lactate/malate_DH_C"/>
</dbReference>
<feature type="binding site" evidence="6">
    <location>
        <begin position="132"/>
        <end position="134"/>
    </location>
    <ligand>
        <name>NAD(+)</name>
        <dbReference type="ChEBI" id="CHEBI:57540"/>
    </ligand>
</feature>
<dbReference type="Gene3D" id="3.40.50.720">
    <property type="entry name" value="NAD(P)-binding Rossmann-like Domain"/>
    <property type="match status" value="1"/>
</dbReference>
<sequence length="330" mass="35390">MPKLPPSVRVAVTGAAGQIGYSLLPLIASGRMLGPTQHVQLRLLDIEPAMNALQGVRAELIDCAYPLLDDIVITHEPKVAFEGADVAIFLASVPLKPGQVRRDLLRANAKIFTEQGRVLGEVASPDCHVCVVCNPVNTGALILLQAAGGKIKAKNVTALTRLDHNRARALLAERAKVRVEDVKNCIIWGNHSSTQVPDVNAATVKGVPAREVIKNDAFLDGEFITTVRERGFVVLKLRGLSSGLGTAKAACDHVHDWLLGTPEGTHVSMAVYSDDNPYGVPGGLIFSFPVTCRDGEWHIVKDIKISPAVAERIKATTAELEDERKEAASS</sequence>
<evidence type="ECO:0000256" key="5">
    <source>
        <dbReference type="PIRSR" id="PIRSR000102-1"/>
    </source>
</evidence>
<feature type="domain" description="Lactate/malate dehydrogenase N-terminal" evidence="9">
    <location>
        <begin position="8"/>
        <end position="149"/>
    </location>
</feature>
<evidence type="ECO:0000256" key="6">
    <source>
        <dbReference type="PIRSR" id="PIRSR000102-3"/>
    </source>
</evidence>
<organism evidence="11 12">
    <name type="scientific">Trypanosoma theileri</name>
    <dbReference type="NCBI Taxonomy" id="67003"/>
    <lineage>
        <taxon>Eukaryota</taxon>
        <taxon>Discoba</taxon>
        <taxon>Euglenozoa</taxon>
        <taxon>Kinetoplastea</taxon>
        <taxon>Metakinetoplastina</taxon>
        <taxon>Trypanosomatida</taxon>
        <taxon>Trypanosomatidae</taxon>
        <taxon>Trypanosoma</taxon>
    </lineage>
</organism>
<dbReference type="EMBL" id="NBCO01000024">
    <property type="protein sequence ID" value="ORC86975.1"/>
    <property type="molecule type" value="Genomic_DNA"/>
</dbReference>
<dbReference type="STRING" id="67003.A0A1X0NQI1"/>
<dbReference type="Pfam" id="PF02866">
    <property type="entry name" value="Ldh_1_C"/>
    <property type="match status" value="1"/>
</dbReference>
<dbReference type="GO" id="GO:0006099">
    <property type="term" value="P:tricarboxylic acid cycle"/>
    <property type="evidence" value="ECO:0007669"/>
    <property type="project" value="UniProtKB-KW"/>
</dbReference>
<comment type="caution">
    <text evidence="11">The sequence shown here is derived from an EMBL/GenBank/DDBJ whole genome shotgun (WGS) entry which is preliminary data.</text>
</comment>
<dbReference type="InterPro" id="IPR011274">
    <property type="entry name" value="Malate_DH_NAD-dep_euk"/>
</dbReference>
<dbReference type="VEuPathDB" id="TriTrypDB:TM35_000241250"/>
<dbReference type="GO" id="GO:0006108">
    <property type="term" value="P:malate metabolic process"/>
    <property type="evidence" value="ECO:0007669"/>
    <property type="project" value="InterPro"/>
</dbReference>
<dbReference type="InterPro" id="IPR001557">
    <property type="entry name" value="L-lactate/malate_DH"/>
</dbReference>
<dbReference type="InterPro" id="IPR010945">
    <property type="entry name" value="Malate_DH_type2"/>
</dbReference>
<dbReference type="SUPFAM" id="SSF56327">
    <property type="entry name" value="LDH C-terminal domain-like"/>
    <property type="match status" value="1"/>
</dbReference>
<evidence type="ECO:0000313" key="11">
    <source>
        <dbReference type="EMBL" id="ORC86975.1"/>
    </source>
</evidence>
<keyword evidence="4 6" id="KW-0520">NAD</keyword>
<evidence type="ECO:0000313" key="12">
    <source>
        <dbReference type="Proteomes" id="UP000192257"/>
    </source>
</evidence>
<keyword evidence="12" id="KW-1185">Reference proteome</keyword>
<comment type="catalytic activity">
    <reaction evidence="8">
        <text>(S)-malate + NAD(+) = oxaloacetate + NADH + H(+)</text>
        <dbReference type="Rhea" id="RHEA:21432"/>
        <dbReference type="ChEBI" id="CHEBI:15378"/>
        <dbReference type="ChEBI" id="CHEBI:15589"/>
        <dbReference type="ChEBI" id="CHEBI:16452"/>
        <dbReference type="ChEBI" id="CHEBI:57540"/>
        <dbReference type="ChEBI" id="CHEBI:57945"/>
        <dbReference type="EC" id="1.1.1.37"/>
    </reaction>
</comment>
<dbReference type="FunFam" id="3.40.50.720:FF:000010">
    <property type="entry name" value="Malate dehydrogenase"/>
    <property type="match status" value="1"/>
</dbReference>
<dbReference type="Gene3D" id="3.90.110.10">
    <property type="entry name" value="Lactate dehydrogenase/glycoside hydrolase, family 4, C-terminal"/>
    <property type="match status" value="1"/>
</dbReference>
<dbReference type="PANTHER" id="PTHR23382">
    <property type="entry name" value="MALATE DEHYDROGENASE"/>
    <property type="match status" value="1"/>
</dbReference>
<evidence type="ECO:0000256" key="8">
    <source>
        <dbReference type="RuleBase" id="RU003405"/>
    </source>
</evidence>